<accession>A0ABR7Y5X7</accession>
<comment type="similarity">
    <text evidence="1">Belongs to the glycosyl hydrolase 16 family.</text>
</comment>
<evidence type="ECO:0000256" key="1">
    <source>
        <dbReference type="ARBA" id="ARBA00006865"/>
    </source>
</evidence>
<evidence type="ECO:0000313" key="4">
    <source>
        <dbReference type="EMBL" id="MBD1426687.1"/>
    </source>
</evidence>
<reference evidence="4 5" key="1">
    <citation type="submission" date="2020-08" db="EMBL/GenBank/DDBJ databases">
        <title>Sphingobacterium sp. DN00404 isolated from aquaculture water.</title>
        <authorList>
            <person name="Zhang M."/>
        </authorList>
    </citation>
    <scope>NUCLEOTIDE SEQUENCE [LARGE SCALE GENOMIC DNA]</scope>
    <source>
        <strain evidence="4 5">KCTC 32294</strain>
    </source>
</reference>
<feature type="chain" id="PRO_5047406819" evidence="2">
    <location>
        <begin position="26"/>
        <end position="256"/>
    </location>
</feature>
<feature type="signal peptide" evidence="2">
    <location>
        <begin position="1"/>
        <end position="25"/>
    </location>
</feature>
<proteinExistence type="inferred from homology"/>
<dbReference type="Proteomes" id="UP000606494">
    <property type="component" value="Unassembled WGS sequence"/>
</dbReference>
<dbReference type="GO" id="GO:0016787">
    <property type="term" value="F:hydrolase activity"/>
    <property type="evidence" value="ECO:0007669"/>
    <property type="project" value="UniProtKB-KW"/>
</dbReference>
<evidence type="ECO:0000259" key="3">
    <source>
        <dbReference type="PROSITE" id="PS51762"/>
    </source>
</evidence>
<sequence>MKLLFNSFKILFIATLLLLSCSSSSDLDELPIVQTERIIKFSGYDWLVRTSNDVRLGPGPNLFSDSEDNVWVDDNGHMHLKIVHKGNGWYCAGVILRRSLGYGKYIFHVGSDVTKLDENVVGGLFTYLNDEEEIDIEFSRWSNPNSEDSQFAVQPSHLPGNKVRYDLHLLTDRSTHAFDWRADRIDFFSRQGHGLTVDDENLIREWTYQGNHVPPHRGTERLRMNLWLFRGEAPSNGEEQEMIIEKFEFIKAEGSN</sequence>
<keyword evidence="4" id="KW-0378">Hydrolase</keyword>
<feature type="domain" description="GH16" evidence="3">
    <location>
        <begin position="25"/>
        <end position="255"/>
    </location>
</feature>
<dbReference type="CDD" id="cd00413">
    <property type="entry name" value="Glyco_hydrolase_16"/>
    <property type="match status" value="1"/>
</dbReference>
<dbReference type="Gene3D" id="2.60.120.200">
    <property type="match status" value="1"/>
</dbReference>
<evidence type="ECO:0000313" key="5">
    <source>
        <dbReference type="Proteomes" id="UP000606494"/>
    </source>
</evidence>
<protein>
    <submittedName>
        <fullName evidence="4">Glycoside hydrolase family 16 protein</fullName>
    </submittedName>
</protein>
<name>A0ABR7Y5X7_9SPHI</name>
<keyword evidence="2" id="KW-0732">Signal</keyword>
<dbReference type="InterPro" id="IPR000757">
    <property type="entry name" value="Beta-glucanase-like"/>
</dbReference>
<dbReference type="PROSITE" id="PS51762">
    <property type="entry name" value="GH16_2"/>
    <property type="match status" value="1"/>
</dbReference>
<dbReference type="SUPFAM" id="SSF49899">
    <property type="entry name" value="Concanavalin A-like lectins/glucanases"/>
    <property type="match status" value="1"/>
</dbReference>
<evidence type="ECO:0000256" key="2">
    <source>
        <dbReference type="SAM" id="SignalP"/>
    </source>
</evidence>
<organism evidence="4 5">
    <name type="scientific">Sphingobacterium arenae</name>
    <dbReference type="NCBI Taxonomy" id="1280598"/>
    <lineage>
        <taxon>Bacteria</taxon>
        <taxon>Pseudomonadati</taxon>
        <taxon>Bacteroidota</taxon>
        <taxon>Sphingobacteriia</taxon>
        <taxon>Sphingobacteriales</taxon>
        <taxon>Sphingobacteriaceae</taxon>
        <taxon>Sphingobacterium</taxon>
    </lineage>
</organism>
<dbReference type="PROSITE" id="PS51257">
    <property type="entry name" value="PROKAR_LIPOPROTEIN"/>
    <property type="match status" value="1"/>
</dbReference>
<keyword evidence="5" id="KW-1185">Reference proteome</keyword>
<dbReference type="RefSeq" id="WP_190309825.1">
    <property type="nucleotide sequence ID" value="NZ_JACNYK010000003.1"/>
</dbReference>
<comment type="caution">
    <text evidence="4">The sequence shown here is derived from an EMBL/GenBank/DDBJ whole genome shotgun (WGS) entry which is preliminary data.</text>
</comment>
<dbReference type="EMBL" id="JACNYK010000003">
    <property type="protein sequence ID" value="MBD1426687.1"/>
    <property type="molecule type" value="Genomic_DNA"/>
</dbReference>
<dbReference type="InterPro" id="IPR013320">
    <property type="entry name" value="ConA-like_dom_sf"/>
</dbReference>
<gene>
    <name evidence="4" type="ORF">H8B17_13935</name>
</gene>